<keyword evidence="5" id="KW-1185">Reference proteome</keyword>
<dbReference type="PANTHER" id="PTHR43080">
    <property type="entry name" value="CBS DOMAIN-CONTAINING PROTEIN CBSX3, MITOCHONDRIAL"/>
    <property type="match status" value="1"/>
</dbReference>
<dbReference type="Gene3D" id="3.10.580.10">
    <property type="entry name" value="CBS-domain"/>
    <property type="match status" value="1"/>
</dbReference>
<name>A0A132MMP2_9ACTN</name>
<dbReference type="SMART" id="SM00116">
    <property type="entry name" value="CBS"/>
    <property type="match status" value="2"/>
</dbReference>
<dbReference type="PROSITE" id="PS51371">
    <property type="entry name" value="CBS"/>
    <property type="match status" value="2"/>
</dbReference>
<dbReference type="Proteomes" id="UP000070188">
    <property type="component" value="Unassembled WGS sequence"/>
</dbReference>
<feature type="domain" description="CBS" evidence="3">
    <location>
        <begin position="71"/>
        <end position="129"/>
    </location>
</feature>
<accession>A0A132MMP2</accession>
<dbReference type="InterPro" id="IPR046342">
    <property type="entry name" value="CBS_dom_sf"/>
</dbReference>
<evidence type="ECO:0000259" key="3">
    <source>
        <dbReference type="PROSITE" id="PS51371"/>
    </source>
</evidence>
<dbReference type="InterPro" id="IPR000644">
    <property type="entry name" value="CBS_dom"/>
</dbReference>
<dbReference type="PANTHER" id="PTHR43080:SF2">
    <property type="entry name" value="CBS DOMAIN-CONTAINING PROTEIN"/>
    <property type="match status" value="1"/>
</dbReference>
<dbReference type="STRING" id="1469144.LI90_620"/>
<proteinExistence type="predicted"/>
<gene>
    <name evidence="4" type="ORF">LI90_620</name>
</gene>
<dbReference type="RefSeq" id="WP_066883979.1">
    <property type="nucleotide sequence ID" value="NZ_CP171739.1"/>
</dbReference>
<dbReference type="InterPro" id="IPR051257">
    <property type="entry name" value="Diverse_CBS-Domain"/>
</dbReference>
<feature type="domain" description="CBS" evidence="3">
    <location>
        <begin position="7"/>
        <end position="62"/>
    </location>
</feature>
<dbReference type="PATRIC" id="fig|1469144.10.peg.720"/>
<dbReference type="OrthoDB" id="9789996at2"/>
<dbReference type="AlphaFoldDB" id="A0A132MMP2"/>
<keyword evidence="1 2" id="KW-0129">CBS domain</keyword>
<reference evidence="5" key="1">
    <citation type="submission" date="2015-04" db="EMBL/GenBank/DDBJ databases">
        <title>Physiological reanalysis, assessment of diazotrophy, and genome sequences of multiple isolates of Streptomyces thermoautotrophicus.</title>
        <authorList>
            <person name="MacKellar D.C."/>
            <person name="Lieber L."/>
            <person name="Norman J."/>
            <person name="Bolger A."/>
            <person name="Tobin C."/>
            <person name="Murray J.W."/>
            <person name="Chang R."/>
            <person name="Ford T."/>
            <person name="Nguyen P.Q."/>
            <person name="Woodward J."/>
            <person name="Permingeat H."/>
            <person name="Joshi N.S."/>
            <person name="Silver P.A."/>
            <person name="Usadel B."/>
            <person name="Rutherford A.W."/>
            <person name="Friesen M."/>
            <person name="Prell J."/>
        </authorList>
    </citation>
    <scope>NUCLEOTIDE SEQUENCE [LARGE SCALE GENOMIC DNA]</scope>
    <source>
        <strain evidence="5">H1</strain>
    </source>
</reference>
<organism evidence="4 5">
    <name type="scientific">Carbonactinospora thermoautotrophica</name>
    <dbReference type="NCBI Taxonomy" id="1469144"/>
    <lineage>
        <taxon>Bacteria</taxon>
        <taxon>Bacillati</taxon>
        <taxon>Actinomycetota</taxon>
        <taxon>Actinomycetes</taxon>
        <taxon>Kitasatosporales</taxon>
        <taxon>Carbonactinosporaceae</taxon>
        <taxon>Carbonactinospora</taxon>
    </lineage>
</organism>
<sequence length="152" mass="16899">MRVSDVMTQASISDSPSDTLRSAAERMWGQQTGSLVVMEGEQLVGIITERDILKAAAQGVDLDKTPVGDLMTREVQTVPPDRSIRDAARMMAQHWIRHLPVVDGGKVVGVLSQRDIVGIFAALWQEDDNIEIEADKLVREQRLKRLEHGDLD</sequence>
<protein>
    <submittedName>
        <fullName evidence="4">CBS domain containing protein</fullName>
    </submittedName>
</protein>
<evidence type="ECO:0000256" key="2">
    <source>
        <dbReference type="PROSITE-ProRule" id="PRU00703"/>
    </source>
</evidence>
<dbReference type="EMBL" id="LAXD01000001">
    <property type="protein sequence ID" value="KWW98989.1"/>
    <property type="molecule type" value="Genomic_DNA"/>
</dbReference>
<dbReference type="Pfam" id="PF00571">
    <property type="entry name" value="CBS"/>
    <property type="match status" value="2"/>
</dbReference>
<evidence type="ECO:0000313" key="4">
    <source>
        <dbReference type="EMBL" id="KWW98989.1"/>
    </source>
</evidence>
<evidence type="ECO:0000256" key="1">
    <source>
        <dbReference type="ARBA" id="ARBA00023122"/>
    </source>
</evidence>
<comment type="caution">
    <text evidence="4">The sequence shown here is derived from an EMBL/GenBank/DDBJ whole genome shotgun (WGS) entry which is preliminary data.</text>
</comment>
<evidence type="ECO:0000313" key="5">
    <source>
        <dbReference type="Proteomes" id="UP000070188"/>
    </source>
</evidence>
<dbReference type="SUPFAM" id="SSF54631">
    <property type="entry name" value="CBS-domain pair"/>
    <property type="match status" value="1"/>
</dbReference>